<comment type="caution">
    <text evidence="2">The sequence shown here is derived from an EMBL/GenBank/DDBJ whole genome shotgun (WGS) entry which is preliminary data.</text>
</comment>
<name>A0A5B7CLI8_PORTR</name>
<evidence type="ECO:0000313" key="2">
    <source>
        <dbReference type="EMBL" id="MPC09276.1"/>
    </source>
</evidence>
<dbReference type="Proteomes" id="UP000324222">
    <property type="component" value="Unassembled WGS sequence"/>
</dbReference>
<dbReference type="EMBL" id="VSRR010000062">
    <property type="protein sequence ID" value="MPC09276.1"/>
    <property type="molecule type" value="Genomic_DNA"/>
</dbReference>
<accession>A0A5B7CLI8</accession>
<sequence>MDPWDLSPVTGSCPALSFSRVSKLSSTMDVVDIGTEPLDRTDDTPTQKAENAVVEQATSNKT</sequence>
<organism evidence="2 3">
    <name type="scientific">Portunus trituberculatus</name>
    <name type="common">Swimming crab</name>
    <name type="synonym">Neptunus trituberculatus</name>
    <dbReference type="NCBI Taxonomy" id="210409"/>
    <lineage>
        <taxon>Eukaryota</taxon>
        <taxon>Metazoa</taxon>
        <taxon>Ecdysozoa</taxon>
        <taxon>Arthropoda</taxon>
        <taxon>Crustacea</taxon>
        <taxon>Multicrustacea</taxon>
        <taxon>Malacostraca</taxon>
        <taxon>Eumalacostraca</taxon>
        <taxon>Eucarida</taxon>
        <taxon>Decapoda</taxon>
        <taxon>Pleocyemata</taxon>
        <taxon>Brachyura</taxon>
        <taxon>Eubrachyura</taxon>
        <taxon>Portunoidea</taxon>
        <taxon>Portunidae</taxon>
        <taxon>Portuninae</taxon>
        <taxon>Portunus</taxon>
    </lineage>
</organism>
<keyword evidence="3" id="KW-1185">Reference proteome</keyword>
<gene>
    <name evidence="2" type="ORF">E2C01_001882</name>
</gene>
<evidence type="ECO:0000313" key="3">
    <source>
        <dbReference type="Proteomes" id="UP000324222"/>
    </source>
</evidence>
<protein>
    <submittedName>
        <fullName evidence="2">Uncharacterized protein</fullName>
    </submittedName>
</protein>
<proteinExistence type="predicted"/>
<evidence type="ECO:0000256" key="1">
    <source>
        <dbReference type="SAM" id="MobiDB-lite"/>
    </source>
</evidence>
<reference evidence="2 3" key="1">
    <citation type="submission" date="2019-05" db="EMBL/GenBank/DDBJ databases">
        <title>Another draft genome of Portunus trituberculatus and its Hox gene families provides insights of decapod evolution.</title>
        <authorList>
            <person name="Jeong J.-H."/>
            <person name="Song I."/>
            <person name="Kim S."/>
            <person name="Choi T."/>
            <person name="Kim D."/>
            <person name="Ryu S."/>
            <person name="Kim W."/>
        </authorList>
    </citation>
    <scope>NUCLEOTIDE SEQUENCE [LARGE SCALE GENOMIC DNA]</scope>
    <source>
        <tissue evidence="2">Muscle</tissue>
    </source>
</reference>
<dbReference type="AlphaFoldDB" id="A0A5B7CLI8"/>
<feature type="region of interest" description="Disordered" evidence="1">
    <location>
        <begin position="34"/>
        <end position="62"/>
    </location>
</feature>